<dbReference type="SMART" id="SM00872">
    <property type="entry name" value="Alpha-mann_mid"/>
    <property type="match status" value="1"/>
</dbReference>
<dbReference type="InterPro" id="IPR015341">
    <property type="entry name" value="Glyco_hydro_38_cen"/>
</dbReference>
<sequence length="163" mass="18836">MGGDFTYQDASMWYKNLDKLIEYANLKSAKDGLNVKLFYSTPTCYLKSVRDANPELPIKQDDFFPYASDSTAYWTGYFTSRPTTKYFEREGNNYLQMVKQLQVLAGLEEHNKFVLNELKSAMGVMQHHDAITGTEKQHVTHDYERLLNQAIDDALLIARQAFK</sequence>
<protein>
    <recommendedName>
        <fullName evidence="1">Glycoside hydrolase family 38 central domain-containing protein</fullName>
    </recommendedName>
</protein>
<organism evidence="2 3">
    <name type="scientific">Manduca sexta</name>
    <name type="common">Tobacco hawkmoth</name>
    <name type="synonym">Tobacco hornworm</name>
    <dbReference type="NCBI Taxonomy" id="7130"/>
    <lineage>
        <taxon>Eukaryota</taxon>
        <taxon>Metazoa</taxon>
        <taxon>Ecdysozoa</taxon>
        <taxon>Arthropoda</taxon>
        <taxon>Hexapoda</taxon>
        <taxon>Insecta</taxon>
        <taxon>Pterygota</taxon>
        <taxon>Neoptera</taxon>
        <taxon>Endopterygota</taxon>
        <taxon>Lepidoptera</taxon>
        <taxon>Glossata</taxon>
        <taxon>Ditrysia</taxon>
        <taxon>Bombycoidea</taxon>
        <taxon>Sphingidae</taxon>
        <taxon>Sphinginae</taxon>
        <taxon>Sphingini</taxon>
        <taxon>Manduca</taxon>
    </lineage>
</organism>
<evidence type="ECO:0000313" key="2">
    <source>
        <dbReference type="EMBL" id="KAG6464134.1"/>
    </source>
</evidence>
<dbReference type="FunFam" id="1.20.1270.50:FF:000003">
    <property type="entry name" value="Alpha-mannosidase"/>
    <property type="match status" value="1"/>
</dbReference>
<evidence type="ECO:0000259" key="1">
    <source>
        <dbReference type="SMART" id="SM00872"/>
    </source>
</evidence>
<dbReference type="EMBL" id="JH669101">
    <property type="protein sequence ID" value="KAG6464134.1"/>
    <property type="molecule type" value="Genomic_DNA"/>
</dbReference>
<dbReference type="Pfam" id="PF09261">
    <property type="entry name" value="Alpha-mann_mid"/>
    <property type="match status" value="1"/>
</dbReference>
<dbReference type="InterPro" id="IPR050843">
    <property type="entry name" value="Glycosyl_Hydrlase_38"/>
</dbReference>
<gene>
    <name evidence="2" type="ORF">O3G_MSEX014300</name>
</gene>
<dbReference type="InterPro" id="IPR000602">
    <property type="entry name" value="Glyco_hydro_38_N"/>
</dbReference>
<dbReference type="Proteomes" id="UP000791440">
    <property type="component" value="Unassembled WGS sequence"/>
</dbReference>
<dbReference type="GO" id="GO:0005764">
    <property type="term" value="C:lysosome"/>
    <property type="evidence" value="ECO:0007669"/>
    <property type="project" value="TreeGrafter"/>
</dbReference>
<name>A0A922CZ66_MANSE</name>
<dbReference type="Pfam" id="PF01074">
    <property type="entry name" value="Glyco_hydro_38N"/>
    <property type="match status" value="1"/>
</dbReference>
<reference evidence="2" key="1">
    <citation type="journal article" date="2016" name="Insect Biochem. Mol. Biol.">
        <title>Multifaceted biological insights from a draft genome sequence of the tobacco hornworm moth, Manduca sexta.</title>
        <authorList>
            <person name="Kanost M.R."/>
            <person name="Arrese E.L."/>
            <person name="Cao X."/>
            <person name="Chen Y.R."/>
            <person name="Chellapilla S."/>
            <person name="Goldsmith M.R."/>
            <person name="Grosse-Wilde E."/>
            <person name="Heckel D.G."/>
            <person name="Herndon N."/>
            <person name="Jiang H."/>
            <person name="Papanicolaou A."/>
            <person name="Qu J."/>
            <person name="Soulages J.L."/>
            <person name="Vogel H."/>
            <person name="Walters J."/>
            <person name="Waterhouse R.M."/>
            <person name="Ahn S.J."/>
            <person name="Almeida F.C."/>
            <person name="An C."/>
            <person name="Aqrawi P."/>
            <person name="Bretschneider A."/>
            <person name="Bryant W.B."/>
            <person name="Bucks S."/>
            <person name="Chao H."/>
            <person name="Chevignon G."/>
            <person name="Christen J.M."/>
            <person name="Clarke D.F."/>
            <person name="Dittmer N.T."/>
            <person name="Ferguson L.C.F."/>
            <person name="Garavelou S."/>
            <person name="Gordon K.H.J."/>
            <person name="Gunaratna R.T."/>
            <person name="Han Y."/>
            <person name="Hauser F."/>
            <person name="He Y."/>
            <person name="Heidel-Fischer H."/>
            <person name="Hirsh A."/>
            <person name="Hu Y."/>
            <person name="Jiang H."/>
            <person name="Kalra D."/>
            <person name="Klinner C."/>
            <person name="Konig C."/>
            <person name="Kovar C."/>
            <person name="Kroll A.R."/>
            <person name="Kuwar S.S."/>
            <person name="Lee S.L."/>
            <person name="Lehman R."/>
            <person name="Li K."/>
            <person name="Li Z."/>
            <person name="Liang H."/>
            <person name="Lovelace S."/>
            <person name="Lu Z."/>
            <person name="Mansfield J.H."/>
            <person name="McCulloch K.J."/>
            <person name="Mathew T."/>
            <person name="Morton B."/>
            <person name="Muzny D.M."/>
            <person name="Neunemann D."/>
            <person name="Ongeri F."/>
            <person name="Pauchet Y."/>
            <person name="Pu L.L."/>
            <person name="Pyrousis I."/>
            <person name="Rao X.J."/>
            <person name="Redding A."/>
            <person name="Roesel C."/>
            <person name="Sanchez-Gracia A."/>
            <person name="Schaack S."/>
            <person name="Shukla A."/>
            <person name="Tetreau G."/>
            <person name="Wang Y."/>
            <person name="Xiong G.H."/>
            <person name="Traut W."/>
            <person name="Walsh T.K."/>
            <person name="Worley K.C."/>
            <person name="Wu D."/>
            <person name="Wu W."/>
            <person name="Wu Y.Q."/>
            <person name="Zhang X."/>
            <person name="Zou Z."/>
            <person name="Zucker H."/>
            <person name="Briscoe A.D."/>
            <person name="Burmester T."/>
            <person name="Clem R.J."/>
            <person name="Feyereisen R."/>
            <person name="Grimmelikhuijzen C.J.P."/>
            <person name="Hamodrakas S.J."/>
            <person name="Hansson B.S."/>
            <person name="Huguet E."/>
            <person name="Jermiin L.S."/>
            <person name="Lan Q."/>
            <person name="Lehman H.K."/>
            <person name="Lorenzen M."/>
            <person name="Merzendorfer H."/>
            <person name="Michalopoulos I."/>
            <person name="Morton D.B."/>
            <person name="Muthukrishnan S."/>
            <person name="Oakeshott J.G."/>
            <person name="Palmer W."/>
            <person name="Park Y."/>
            <person name="Passarelli A.L."/>
            <person name="Rozas J."/>
            <person name="Schwartz L.M."/>
            <person name="Smith W."/>
            <person name="Southgate A."/>
            <person name="Vilcinskas A."/>
            <person name="Vogt R."/>
            <person name="Wang P."/>
            <person name="Werren J."/>
            <person name="Yu X.Q."/>
            <person name="Zhou J.J."/>
            <person name="Brown S.J."/>
            <person name="Scherer S.E."/>
            <person name="Richards S."/>
            <person name="Blissard G.W."/>
        </authorList>
    </citation>
    <scope>NUCLEOTIDE SEQUENCE</scope>
</reference>
<accession>A0A922CZ66</accession>
<feature type="domain" description="Glycoside hydrolase family 38 central" evidence="1">
    <location>
        <begin position="72"/>
        <end position="147"/>
    </location>
</feature>
<proteinExistence type="predicted"/>
<keyword evidence="3" id="KW-1185">Reference proteome</keyword>
<dbReference type="GO" id="GO:0004559">
    <property type="term" value="F:alpha-mannosidase activity"/>
    <property type="evidence" value="ECO:0007669"/>
    <property type="project" value="InterPro"/>
</dbReference>
<dbReference type="GO" id="GO:0006013">
    <property type="term" value="P:mannose metabolic process"/>
    <property type="evidence" value="ECO:0007669"/>
    <property type="project" value="InterPro"/>
</dbReference>
<reference evidence="2" key="2">
    <citation type="submission" date="2020-12" db="EMBL/GenBank/DDBJ databases">
        <authorList>
            <person name="Kanost M."/>
        </authorList>
    </citation>
    <scope>NUCLEOTIDE SEQUENCE</scope>
</reference>
<comment type="caution">
    <text evidence="2">The sequence shown here is derived from an EMBL/GenBank/DDBJ whole genome shotgun (WGS) entry which is preliminary data.</text>
</comment>
<dbReference type="PANTHER" id="PTHR11607">
    <property type="entry name" value="ALPHA-MANNOSIDASE"/>
    <property type="match status" value="1"/>
</dbReference>
<dbReference type="FunFam" id="1.20.1270.50:FF:000002">
    <property type="entry name" value="Alpha-mannosidase"/>
    <property type="match status" value="1"/>
</dbReference>
<evidence type="ECO:0000313" key="3">
    <source>
        <dbReference type="Proteomes" id="UP000791440"/>
    </source>
</evidence>
<dbReference type="AlphaFoldDB" id="A0A922CZ66"/>
<dbReference type="PANTHER" id="PTHR11607:SF3">
    <property type="entry name" value="LYSOSOMAL ALPHA-MANNOSIDASE"/>
    <property type="match status" value="1"/>
</dbReference>